<evidence type="ECO:0000313" key="2">
    <source>
        <dbReference type="Proteomes" id="UP000034329"/>
    </source>
</evidence>
<proteinExistence type="predicted"/>
<dbReference type="AlphaFoldDB" id="A0A0G1PZB2"/>
<sequence length="98" mass="11559">MTVEEYLKGKAWTNVDEDGVLSPFLVELEDALKAVRMAREEESTATGMMIRTTKFDTKIKAFREVREWLNNPIADQKERLYIDTLVWAFEERFLKVKK</sequence>
<dbReference type="Proteomes" id="UP000034329">
    <property type="component" value="Unassembled WGS sequence"/>
</dbReference>
<organism evidence="1 2">
    <name type="scientific">Candidatus Woesebacteria bacterium GW2011_GWB1_45_5</name>
    <dbReference type="NCBI Taxonomy" id="1618581"/>
    <lineage>
        <taxon>Bacteria</taxon>
        <taxon>Candidatus Woeseibacteriota</taxon>
    </lineage>
</organism>
<protein>
    <submittedName>
        <fullName evidence="1">Uncharacterized protein</fullName>
    </submittedName>
</protein>
<comment type="caution">
    <text evidence="1">The sequence shown here is derived from an EMBL/GenBank/DDBJ whole genome shotgun (WGS) entry which is preliminary data.</text>
</comment>
<accession>A0A0G1PZB2</accession>
<gene>
    <name evidence="1" type="ORF">UX13_C0003G0015</name>
</gene>
<reference evidence="1 2" key="1">
    <citation type="journal article" date="2015" name="Nature">
        <title>rRNA introns, odd ribosomes, and small enigmatic genomes across a large radiation of phyla.</title>
        <authorList>
            <person name="Brown C.T."/>
            <person name="Hug L.A."/>
            <person name="Thomas B.C."/>
            <person name="Sharon I."/>
            <person name="Castelle C.J."/>
            <person name="Singh A."/>
            <person name="Wilkins M.J."/>
            <person name="Williams K.H."/>
            <person name="Banfield J.F."/>
        </authorList>
    </citation>
    <scope>NUCLEOTIDE SEQUENCE [LARGE SCALE GENOMIC DNA]</scope>
</reference>
<dbReference type="EMBL" id="LCLA01000003">
    <property type="protein sequence ID" value="KKU10803.1"/>
    <property type="molecule type" value="Genomic_DNA"/>
</dbReference>
<evidence type="ECO:0000313" key="1">
    <source>
        <dbReference type="EMBL" id="KKU10803.1"/>
    </source>
</evidence>
<name>A0A0G1PZB2_9BACT</name>